<dbReference type="RefSeq" id="WP_025700001.1">
    <property type="nucleotide sequence ID" value="NZ_JAUSUY010000006.1"/>
</dbReference>
<gene>
    <name evidence="1" type="ORF">J2Z22_001939</name>
</gene>
<sequence length="88" mass="10253">MKYLKADEILPKELLKEIQRYVDGGILYIPKCHGPRKKWGENSGGAAYYRTRNEEIRNRFHHGISITRLAEIYGLSQETIKKIVYAKS</sequence>
<organism evidence="1 2">
    <name type="scientific">Paenibacillus forsythiae</name>
    <dbReference type="NCBI Taxonomy" id="365616"/>
    <lineage>
        <taxon>Bacteria</taxon>
        <taxon>Bacillati</taxon>
        <taxon>Bacillota</taxon>
        <taxon>Bacilli</taxon>
        <taxon>Bacillales</taxon>
        <taxon>Paenibacillaceae</taxon>
        <taxon>Paenibacillus</taxon>
    </lineage>
</organism>
<dbReference type="EMBL" id="JAUSUY010000006">
    <property type="protein sequence ID" value="MDT3426413.1"/>
    <property type="molecule type" value="Genomic_DNA"/>
</dbReference>
<dbReference type="InterPro" id="IPR009057">
    <property type="entry name" value="Homeodomain-like_sf"/>
</dbReference>
<dbReference type="Gene3D" id="1.10.10.60">
    <property type="entry name" value="Homeodomain-like"/>
    <property type="match status" value="1"/>
</dbReference>
<dbReference type="PANTHER" id="PTHR37812:SF1">
    <property type="entry name" value="MU-LIKE PROPHAGE FLUMU PROTEIN C"/>
    <property type="match status" value="1"/>
</dbReference>
<dbReference type="NCBIfam" id="NF040785">
    <property type="entry name" value="CD3324_fam"/>
    <property type="match status" value="1"/>
</dbReference>
<accession>A0ABU3H6G6</accession>
<comment type="caution">
    <text evidence="1">The sequence shown here is derived from an EMBL/GenBank/DDBJ whole genome shotgun (WGS) entry which is preliminary data.</text>
</comment>
<name>A0ABU3H6G6_9BACL</name>
<reference evidence="1 2" key="1">
    <citation type="submission" date="2023-07" db="EMBL/GenBank/DDBJ databases">
        <title>Genomic Encyclopedia of Type Strains, Phase IV (KMG-IV): sequencing the most valuable type-strain genomes for metagenomic binning, comparative biology and taxonomic classification.</title>
        <authorList>
            <person name="Goeker M."/>
        </authorList>
    </citation>
    <scope>NUCLEOTIDE SEQUENCE [LARGE SCALE GENOMIC DNA]</scope>
    <source>
        <strain evidence="1 2">T98</strain>
    </source>
</reference>
<keyword evidence="2" id="KW-1185">Reference proteome</keyword>
<dbReference type="InterPro" id="IPR049739">
    <property type="entry name" value="YraL-like"/>
</dbReference>
<dbReference type="PANTHER" id="PTHR37812">
    <property type="entry name" value="MU-LIKE PROPHAGE FLUMU PROTEIN C"/>
    <property type="match status" value="1"/>
</dbReference>
<evidence type="ECO:0000313" key="1">
    <source>
        <dbReference type="EMBL" id="MDT3426413.1"/>
    </source>
</evidence>
<dbReference type="SUPFAM" id="SSF46689">
    <property type="entry name" value="Homeodomain-like"/>
    <property type="match status" value="1"/>
</dbReference>
<evidence type="ECO:0000313" key="2">
    <source>
        <dbReference type="Proteomes" id="UP001248709"/>
    </source>
</evidence>
<protein>
    <submittedName>
        <fullName evidence="1">Mor family transcriptional regulator</fullName>
    </submittedName>
</protein>
<proteinExistence type="predicted"/>
<dbReference type="InterPro" id="IPR052411">
    <property type="entry name" value="c-mor_Regulatory_Protein"/>
</dbReference>
<dbReference type="Proteomes" id="UP001248709">
    <property type="component" value="Unassembled WGS sequence"/>
</dbReference>